<evidence type="ECO:0000313" key="3">
    <source>
        <dbReference type="EnsemblPlants" id="cds.evm.model.06.146"/>
    </source>
</evidence>
<organism evidence="3 4">
    <name type="scientific">Cannabis sativa</name>
    <name type="common">Hemp</name>
    <name type="synonym">Marijuana</name>
    <dbReference type="NCBI Taxonomy" id="3483"/>
    <lineage>
        <taxon>Eukaryota</taxon>
        <taxon>Viridiplantae</taxon>
        <taxon>Streptophyta</taxon>
        <taxon>Embryophyta</taxon>
        <taxon>Tracheophyta</taxon>
        <taxon>Spermatophyta</taxon>
        <taxon>Magnoliopsida</taxon>
        <taxon>eudicotyledons</taxon>
        <taxon>Gunneridae</taxon>
        <taxon>Pentapetalae</taxon>
        <taxon>rosids</taxon>
        <taxon>fabids</taxon>
        <taxon>Rosales</taxon>
        <taxon>Cannabaceae</taxon>
        <taxon>Cannabis</taxon>
    </lineage>
</organism>
<dbReference type="Proteomes" id="UP000596661">
    <property type="component" value="Chromosome 6"/>
</dbReference>
<dbReference type="PANTHER" id="PTHR33116:SF86">
    <property type="entry name" value="REVERSE TRANSCRIPTASE DOMAIN-CONTAINING PROTEIN"/>
    <property type="match status" value="1"/>
</dbReference>
<dbReference type="Gramene" id="evm.model.06.146">
    <property type="protein sequence ID" value="cds.evm.model.06.146"/>
    <property type="gene ID" value="evm.TU.06.146"/>
</dbReference>
<keyword evidence="4" id="KW-1185">Reference proteome</keyword>
<dbReference type="PANTHER" id="PTHR33116">
    <property type="entry name" value="REVERSE TRANSCRIPTASE ZINC-BINDING DOMAIN-CONTAINING PROTEIN-RELATED-RELATED"/>
    <property type="match status" value="1"/>
</dbReference>
<accession>A0A803PUK7</accession>
<evidence type="ECO:0000313" key="4">
    <source>
        <dbReference type="Proteomes" id="UP000596661"/>
    </source>
</evidence>
<name>A0A803PUK7_CANSA</name>
<proteinExistence type="predicted"/>
<reference evidence="3" key="2">
    <citation type="submission" date="2021-03" db="UniProtKB">
        <authorList>
            <consortium name="EnsemblPlants"/>
        </authorList>
    </citation>
    <scope>IDENTIFICATION</scope>
</reference>
<evidence type="ECO:0008006" key="5">
    <source>
        <dbReference type="Google" id="ProtNLM"/>
    </source>
</evidence>
<dbReference type="Pfam" id="PF00078">
    <property type="entry name" value="RVT_1"/>
    <property type="match status" value="1"/>
</dbReference>
<sequence>MGGIISENKSAFIPGRLITDNIMISFEVLHYLKRRQQGKEGVMALKLDLSKAFDRIEWAYLNAMLLKLGFHEKKRQGDPLSPYLFLVCAEGLSAILKHFKVRGWLHGCKVARGAPVVSHMLFADDSYLYCRATAAEIDKVQELLLIFEKASGQQVNFNKSSVFFSSNTTQSSKNLICNSMGICEATEDSKYLGLPSTLGRNKNTVLGFLKDKMQKRIQSWDGKFLSRAGKEVMIKSVVKSLPNYAMNVFLLSKNTCKQMETLMNRFWWQSKSKNSKGIHWKSWKNLSKSKSKGGMGFRNLRDFNLALLGKQGWRILVNHNSLVGRIFKARYFPTTSFFNSELGGNPSFIWPSLFETKNLLLADYRCFIGTGSSVSILNDPWLPAKNDGFIHSSHPALYNQFVSSLLKPDAKEWDTDIFNDLLDERDRDLVLQLQISPSASEDHWYWLKERTGIYTVLKTAYHQLQQLKGNWGDDPLSIFWNSLWQLPLPPRVKDLFWRACSSCLPTKVQLQTRHVAIDSTCSLCHSSPETSLHLFVNCSFAQNCLRKALGSARDSVEHTFADWFYHGLSHWTASEIKTISMLCWALWRRRNDLIWNNTQPSVDKVISSAKLTLDQWKSAQFLSKTLSNSATVTIDSLERWTKSTYPMIKVNVDGQPSLTKKVSVGVFLQETMMEASYRSFNQATLVQCVLECLRR</sequence>
<feature type="domain" description="Reverse transcriptase zinc-binding" evidence="2">
    <location>
        <begin position="458"/>
        <end position="543"/>
    </location>
</feature>
<feature type="domain" description="Reverse transcriptase" evidence="1">
    <location>
        <begin position="5"/>
        <end position="194"/>
    </location>
</feature>
<dbReference type="InterPro" id="IPR000477">
    <property type="entry name" value="RT_dom"/>
</dbReference>
<dbReference type="InterPro" id="IPR026960">
    <property type="entry name" value="RVT-Znf"/>
</dbReference>
<dbReference type="AlphaFoldDB" id="A0A803PUK7"/>
<dbReference type="EMBL" id="UZAU01000554">
    <property type="status" value="NOT_ANNOTATED_CDS"/>
    <property type="molecule type" value="Genomic_DNA"/>
</dbReference>
<evidence type="ECO:0000259" key="2">
    <source>
        <dbReference type="Pfam" id="PF13966"/>
    </source>
</evidence>
<protein>
    <recommendedName>
        <fullName evidence="5">Reverse transcriptase domain-containing protein</fullName>
    </recommendedName>
</protein>
<dbReference type="EnsemblPlants" id="evm.model.06.146">
    <property type="protein sequence ID" value="cds.evm.model.06.146"/>
    <property type="gene ID" value="evm.TU.06.146"/>
</dbReference>
<dbReference type="CDD" id="cd01650">
    <property type="entry name" value="RT_nLTR_like"/>
    <property type="match status" value="1"/>
</dbReference>
<dbReference type="Pfam" id="PF13966">
    <property type="entry name" value="zf-RVT"/>
    <property type="match status" value="1"/>
</dbReference>
<evidence type="ECO:0000259" key="1">
    <source>
        <dbReference type="Pfam" id="PF00078"/>
    </source>
</evidence>
<reference evidence="3" key="1">
    <citation type="submission" date="2018-11" db="EMBL/GenBank/DDBJ databases">
        <authorList>
            <person name="Grassa J C."/>
        </authorList>
    </citation>
    <scope>NUCLEOTIDE SEQUENCE [LARGE SCALE GENOMIC DNA]</scope>
</reference>